<dbReference type="NCBIfam" id="TIGR00838">
    <property type="entry name" value="argH"/>
    <property type="match status" value="1"/>
</dbReference>
<dbReference type="PROSITE" id="PS00163">
    <property type="entry name" value="FUMARATE_LYASES"/>
    <property type="match status" value="1"/>
</dbReference>
<evidence type="ECO:0000256" key="1">
    <source>
        <dbReference type="ARBA" id="ARBA00004941"/>
    </source>
</evidence>
<dbReference type="InterPro" id="IPR000362">
    <property type="entry name" value="Fumarate_lyase_fam"/>
</dbReference>
<comment type="caution">
    <text evidence="6">The sequence shown here is derived from an EMBL/GenBank/DDBJ whole genome shotgun (WGS) entry which is preliminary data.</text>
</comment>
<dbReference type="GO" id="GO:0042450">
    <property type="term" value="P:L-arginine biosynthetic process via ornithine"/>
    <property type="evidence" value="ECO:0007669"/>
    <property type="project" value="UniProtKB-UniRule"/>
</dbReference>
<dbReference type="EC" id="4.3.2.1" evidence="2 4"/>
<dbReference type="Gene3D" id="1.10.275.10">
    <property type="entry name" value="Fumarase/aspartase (N-terminal domain)"/>
    <property type="match status" value="1"/>
</dbReference>
<accession>A0A7C6AGE3</accession>
<dbReference type="FunFam" id="1.20.200.10:FF:000015">
    <property type="entry name" value="argininosuccinate lyase isoform X2"/>
    <property type="match status" value="1"/>
</dbReference>
<dbReference type="PRINTS" id="PR00145">
    <property type="entry name" value="ARGSUCLYASE"/>
</dbReference>
<organism evidence="6">
    <name type="scientific">candidate division WOR-3 bacterium</name>
    <dbReference type="NCBI Taxonomy" id="2052148"/>
    <lineage>
        <taxon>Bacteria</taxon>
        <taxon>Bacteria division WOR-3</taxon>
    </lineage>
</organism>
<evidence type="ECO:0000256" key="4">
    <source>
        <dbReference type="HAMAP-Rule" id="MF_00006"/>
    </source>
</evidence>
<dbReference type="EMBL" id="DTHJ01000149">
    <property type="protein sequence ID" value="HHS63411.1"/>
    <property type="molecule type" value="Genomic_DNA"/>
</dbReference>
<dbReference type="SUPFAM" id="SSF48557">
    <property type="entry name" value="L-aspartase-like"/>
    <property type="match status" value="1"/>
</dbReference>
<dbReference type="UniPathway" id="UPA00068">
    <property type="reaction ID" value="UER00114"/>
</dbReference>
<protein>
    <recommendedName>
        <fullName evidence="2 4">Argininosuccinate lyase</fullName>
        <shortName evidence="4">ASAL</shortName>
        <ecNumber evidence="2 4">4.3.2.1</ecNumber>
    </recommendedName>
    <alternativeName>
        <fullName evidence="4">Arginosuccinase</fullName>
    </alternativeName>
</protein>
<dbReference type="Gene3D" id="1.10.40.30">
    <property type="entry name" value="Fumarase/aspartase (C-terminal domain)"/>
    <property type="match status" value="1"/>
</dbReference>
<evidence type="ECO:0000256" key="2">
    <source>
        <dbReference type="ARBA" id="ARBA00012338"/>
    </source>
</evidence>
<dbReference type="Pfam" id="PF00206">
    <property type="entry name" value="Lyase_1"/>
    <property type="match status" value="1"/>
</dbReference>
<dbReference type="PANTHER" id="PTHR43814:SF1">
    <property type="entry name" value="ARGININOSUCCINATE LYASE"/>
    <property type="match status" value="1"/>
</dbReference>
<evidence type="ECO:0000259" key="5">
    <source>
        <dbReference type="Pfam" id="PF00206"/>
    </source>
</evidence>
<comment type="similarity">
    <text evidence="4">Belongs to the lyase 1 family. Argininosuccinate lyase subfamily.</text>
</comment>
<dbReference type="PRINTS" id="PR00149">
    <property type="entry name" value="FUMRATELYASE"/>
</dbReference>
<comment type="pathway">
    <text evidence="1 4">Amino-acid biosynthesis; L-arginine biosynthesis; L-arginine from L-ornithine and carbamoyl phosphate: step 3/3.</text>
</comment>
<keyword evidence="4 6" id="KW-0456">Lyase</keyword>
<dbReference type="InterPro" id="IPR020557">
    <property type="entry name" value="Fumarate_lyase_CS"/>
</dbReference>
<dbReference type="GO" id="GO:0005829">
    <property type="term" value="C:cytosol"/>
    <property type="evidence" value="ECO:0007669"/>
    <property type="project" value="TreeGrafter"/>
</dbReference>
<evidence type="ECO:0000313" key="6">
    <source>
        <dbReference type="EMBL" id="HHS63411.1"/>
    </source>
</evidence>
<comment type="catalytic activity">
    <reaction evidence="4">
        <text>2-(N(omega)-L-arginino)succinate = fumarate + L-arginine</text>
        <dbReference type="Rhea" id="RHEA:24020"/>
        <dbReference type="ChEBI" id="CHEBI:29806"/>
        <dbReference type="ChEBI" id="CHEBI:32682"/>
        <dbReference type="ChEBI" id="CHEBI:57472"/>
        <dbReference type="EC" id="4.3.2.1"/>
    </reaction>
</comment>
<dbReference type="GO" id="GO:0004056">
    <property type="term" value="F:argininosuccinate lyase activity"/>
    <property type="evidence" value="ECO:0007669"/>
    <property type="project" value="UniProtKB-UniRule"/>
</dbReference>
<gene>
    <name evidence="4 6" type="primary">argH</name>
    <name evidence="6" type="ORF">ENV70_07385</name>
</gene>
<sequence length="479" mass="54999">MLMWVRIMQKSRTKLKRPVWHKRFKNRINPEVAQFMDSTKDDESLIHYEIQCSIAHSGMLKKQGIINKQEFTKIKNGLNKILNDCKKGKFKLSPELEDVHMNIEFQLKKEIGETAERLHTARSRNDLIATELGLYCRDAIKEVLEGIIDLQRTILGQAQRYKNVIIPGYTHLQQAQPMLVSFYLSSFFYKFQRDFEQLIELRKRINVSPLGSCAFAGTGIDIDRQYLARKLGFEKPCENALDGISDRDFLIDFLYYLTRIMLHISTLAEDLIIFSTNEFGIVELDDTLVTGSSIMPHKRNPDVCEILRAKSARAIGSLVSGLTILKGLPSSYNRDLQEIKSVLLNQVKETDDCLKTTRILVGNCKFKTPGDDWVKKPNFMCAVDLIDFFVKKGRRFREIYGIIGECIRESKGDMKRFIQLVSKKTKIADNLIEKILTPVFSIKNKCSEGGTGPSAVEKTIRKMETNIRNNIVRLNRNNA</sequence>
<dbReference type="InterPro" id="IPR024083">
    <property type="entry name" value="Fumarase/histidase_N"/>
</dbReference>
<proteinExistence type="inferred from homology"/>
<keyword evidence="4" id="KW-0028">Amino-acid biosynthesis</keyword>
<keyword evidence="4" id="KW-0963">Cytoplasm</keyword>
<feature type="domain" description="Fumarate lyase N-terminal" evidence="5">
    <location>
        <begin position="24"/>
        <end position="316"/>
    </location>
</feature>
<comment type="subcellular location">
    <subcellularLocation>
        <location evidence="4">Cytoplasm</location>
    </subcellularLocation>
</comment>
<dbReference type="InterPro" id="IPR009049">
    <property type="entry name" value="Argininosuccinate_lyase"/>
</dbReference>
<evidence type="ECO:0000256" key="3">
    <source>
        <dbReference type="ARBA" id="ARBA00022571"/>
    </source>
</evidence>
<dbReference type="InterPro" id="IPR022761">
    <property type="entry name" value="Fumarate_lyase_N"/>
</dbReference>
<dbReference type="HAMAP" id="MF_00006">
    <property type="entry name" value="Arg_succ_lyase"/>
    <property type="match status" value="1"/>
</dbReference>
<reference evidence="6" key="1">
    <citation type="journal article" date="2020" name="mSystems">
        <title>Genome- and Community-Level Interaction Insights into Carbon Utilization and Element Cycling Functions of Hydrothermarchaeota in Hydrothermal Sediment.</title>
        <authorList>
            <person name="Zhou Z."/>
            <person name="Liu Y."/>
            <person name="Xu W."/>
            <person name="Pan J."/>
            <person name="Luo Z.H."/>
            <person name="Li M."/>
        </authorList>
    </citation>
    <scope>NUCLEOTIDE SEQUENCE [LARGE SCALE GENOMIC DNA]</scope>
    <source>
        <strain evidence="6">SpSt-783</strain>
    </source>
</reference>
<keyword evidence="3 4" id="KW-0055">Arginine biosynthesis</keyword>
<dbReference type="InterPro" id="IPR008948">
    <property type="entry name" value="L-Aspartase-like"/>
</dbReference>
<dbReference type="Gene3D" id="1.20.200.10">
    <property type="entry name" value="Fumarase/aspartase (Central domain)"/>
    <property type="match status" value="1"/>
</dbReference>
<dbReference type="CDD" id="cd01359">
    <property type="entry name" value="Argininosuccinate_lyase"/>
    <property type="match status" value="1"/>
</dbReference>
<name>A0A7C6AGE3_UNCW3</name>
<dbReference type="PANTHER" id="PTHR43814">
    <property type="entry name" value="ARGININOSUCCINATE LYASE"/>
    <property type="match status" value="1"/>
</dbReference>
<dbReference type="AlphaFoldDB" id="A0A7C6AGE3"/>